<dbReference type="InterPro" id="IPR029151">
    <property type="entry name" value="Sensor-like_sf"/>
</dbReference>
<protein>
    <submittedName>
        <fullName evidence="2">EAL domain, c-di-GMP-specific phosphodiesterase class I (Or its enzymatically inactive variant)</fullName>
    </submittedName>
</protein>
<name>A0A1M5QQE2_9CLOT</name>
<dbReference type="CDD" id="cd18773">
    <property type="entry name" value="PDC1_HK_sensor"/>
    <property type="match status" value="1"/>
</dbReference>
<dbReference type="RefSeq" id="WP_073336135.1">
    <property type="nucleotide sequence ID" value="NZ_FQXM01000002.1"/>
</dbReference>
<organism evidence="2 3">
    <name type="scientific">Clostridium grantii DSM 8605</name>
    <dbReference type="NCBI Taxonomy" id="1121316"/>
    <lineage>
        <taxon>Bacteria</taxon>
        <taxon>Bacillati</taxon>
        <taxon>Bacillota</taxon>
        <taxon>Clostridia</taxon>
        <taxon>Eubacteriales</taxon>
        <taxon>Clostridiaceae</taxon>
        <taxon>Clostridium</taxon>
    </lineage>
</organism>
<dbReference type="PANTHER" id="PTHR33121:SF70">
    <property type="entry name" value="SIGNALING PROTEIN YKOW"/>
    <property type="match status" value="1"/>
</dbReference>
<dbReference type="InterPro" id="IPR001633">
    <property type="entry name" value="EAL_dom"/>
</dbReference>
<dbReference type="PANTHER" id="PTHR33121">
    <property type="entry name" value="CYCLIC DI-GMP PHOSPHODIESTERASE PDEF"/>
    <property type="match status" value="1"/>
</dbReference>
<keyword evidence="3" id="KW-1185">Reference proteome</keyword>
<accession>A0A1M5QQE2</accession>
<dbReference type="Pfam" id="PF00563">
    <property type="entry name" value="EAL"/>
    <property type="match status" value="1"/>
</dbReference>
<sequence>MNEKKLVFNDVIDSDDLQISFKPIVSIINRKNVGFESKNLGMLNENSIVSMKDIIKNVDDKDQIIAIERKYREKTVEIYSNSIINTMDTLLFIDINLSVISDYVGSGLILNLIKRYNLKPENVVLNITGEKFKNVQAVKDFIIDYRSRGFLVSLSGIGSGFANLDKISFFEPDIIIISKNITNFIEEDYYKQEVFKSLVNLSKSIGALVIADGINSEERALTTMELGADMLTGDYFGEYNKFDQVSIKEITGKLDKIAFSYMMYMEDKINFEKSNHKKYEKIIKEIIKMLSLVNEEGFDIQLNELSQRYSEFECIYVLDYEGIQVTNTVTQYKNMLSHKALIFQPAKIKTDHSLKKYYYYLKNMALKKYITEAYISLATGNLCVTISEVFKTTNGKKYILCIDFNPNDMDIR</sequence>
<dbReference type="GO" id="GO:0071111">
    <property type="term" value="F:cyclic-guanylate-specific phosphodiesterase activity"/>
    <property type="evidence" value="ECO:0007669"/>
    <property type="project" value="InterPro"/>
</dbReference>
<dbReference type="InterPro" id="IPR035919">
    <property type="entry name" value="EAL_sf"/>
</dbReference>
<dbReference type="Gene3D" id="3.30.450.20">
    <property type="entry name" value="PAS domain"/>
    <property type="match status" value="1"/>
</dbReference>
<dbReference type="SUPFAM" id="SSF141868">
    <property type="entry name" value="EAL domain-like"/>
    <property type="match status" value="1"/>
</dbReference>
<dbReference type="InterPro" id="IPR050706">
    <property type="entry name" value="Cyclic-di-GMP_PDE-like"/>
</dbReference>
<dbReference type="SMART" id="SM00052">
    <property type="entry name" value="EAL"/>
    <property type="match status" value="1"/>
</dbReference>
<evidence type="ECO:0000313" key="2">
    <source>
        <dbReference type="EMBL" id="SHH16324.1"/>
    </source>
</evidence>
<gene>
    <name evidence="2" type="ORF">SAMN02745207_00237</name>
</gene>
<dbReference type="OrthoDB" id="9813903at2"/>
<dbReference type="SUPFAM" id="SSF103190">
    <property type="entry name" value="Sensory domain-like"/>
    <property type="match status" value="1"/>
</dbReference>
<dbReference type="Proteomes" id="UP000184447">
    <property type="component" value="Unassembled WGS sequence"/>
</dbReference>
<dbReference type="STRING" id="1121316.SAMN02745207_00237"/>
<evidence type="ECO:0000313" key="3">
    <source>
        <dbReference type="Proteomes" id="UP000184447"/>
    </source>
</evidence>
<reference evidence="2 3" key="1">
    <citation type="submission" date="2016-11" db="EMBL/GenBank/DDBJ databases">
        <authorList>
            <person name="Jaros S."/>
            <person name="Januszkiewicz K."/>
            <person name="Wedrychowicz H."/>
        </authorList>
    </citation>
    <scope>NUCLEOTIDE SEQUENCE [LARGE SCALE GENOMIC DNA]</scope>
    <source>
        <strain evidence="2 3">DSM 8605</strain>
    </source>
</reference>
<dbReference type="CDD" id="cd01948">
    <property type="entry name" value="EAL"/>
    <property type="match status" value="1"/>
</dbReference>
<feature type="domain" description="EAL" evidence="1">
    <location>
        <begin position="1"/>
        <end position="253"/>
    </location>
</feature>
<dbReference type="Gene3D" id="3.20.20.450">
    <property type="entry name" value="EAL domain"/>
    <property type="match status" value="1"/>
</dbReference>
<dbReference type="AlphaFoldDB" id="A0A1M5QQE2"/>
<proteinExistence type="predicted"/>
<dbReference type="PROSITE" id="PS50883">
    <property type="entry name" value="EAL"/>
    <property type="match status" value="1"/>
</dbReference>
<evidence type="ECO:0000259" key="1">
    <source>
        <dbReference type="PROSITE" id="PS50883"/>
    </source>
</evidence>
<dbReference type="EMBL" id="FQXM01000002">
    <property type="protein sequence ID" value="SHH16324.1"/>
    <property type="molecule type" value="Genomic_DNA"/>
</dbReference>